<dbReference type="SUPFAM" id="SSF49464">
    <property type="entry name" value="Carboxypeptidase regulatory domain-like"/>
    <property type="match status" value="1"/>
</dbReference>
<sequence length="233" mass="27068">MLCSQNLSAQSFSVRGFIYNDSRTPLPLENMHIRNLNTGKGTISLSNGYFQLNASIGDTLLITGLGYKNHYLFIDHTYKAEIVKIMLVEKAVELSQVDVTGYRLTTNNPRPMEIKAPLIPSEKELKAPGRSKATISSPIDYLYQMLSSRHRQLEELEKLAEKDEFIEKLDLNNNREILLELTGLDQEGLRMLIFYCQMSEEKIYSSTDYELIISMLRCYQHYRTRRMFYDKKQ</sequence>
<keyword evidence="2" id="KW-1185">Reference proteome</keyword>
<dbReference type="InterPro" id="IPR008969">
    <property type="entry name" value="CarboxyPept-like_regulatory"/>
</dbReference>
<comment type="caution">
    <text evidence="1">The sequence shown here is derived from an EMBL/GenBank/DDBJ whole genome shotgun (WGS) entry which is preliminary data.</text>
</comment>
<dbReference type="Proteomes" id="UP000253517">
    <property type="component" value="Unassembled WGS sequence"/>
</dbReference>
<reference evidence="1 2" key="1">
    <citation type="submission" date="2018-07" db="EMBL/GenBank/DDBJ databases">
        <title>Genomic Encyclopedia of Type Strains, Phase IV (KMG-IV): sequencing the most valuable type-strain genomes for metagenomic binning, comparative biology and taxonomic classification.</title>
        <authorList>
            <person name="Goeker M."/>
        </authorList>
    </citation>
    <scope>NUCLEOTIDE SEQUENCE [LARGE SCALE GENOMIC DNA]</scope>
    <source>
        <strain evidence="1 2">DSM 21410</strain>
    </source>
</reference>
<evidence type="ECO:0008006" key="3">
    <source>
        <dbReference type="Google" id="ProtNLM"/>
    </source>
</evidence>
<dbReference type="EMBL" id="QPJS01000005">
    <property type="protein sequence ID" value="RCX02151.1"/>
    <property type="molecule type" value="Genomic_DNA"/>
</dbReference>
<gene>
    <name evidence="1" type="ORF">DES35_105123</name>
</gene>
<proteinExistence type="predicted"/>
<organism evidence="1 2">
    <name type="scientific">Schleiferia thermophila</name>
    <dbReference type="NCBI Taxonomy" id="884107"/>
    <lineage>
        <taxon>Bacteria</taxon>
        <taxon>Pseudomonadati</taxon>
        <taxon>Bacteroidota</taxon>
        <taxon>Flavobacteriia</taxon>
        <taxon>Flavobacteriales</taxon>
        <taxon>Schleiferiaceae</taxon>
        <taxon>Schleiferia</taxon>
    </lineage>
</organism>
<dbReference type="AlphaFoldDB" id="A0A368ZYW5"/>
<evidence type="ECO:0000313" key="1">
    <source>
        <dbReference type="EMBL" id="RCX02151.1"/>
    </source>
</evidence>
<accession>A0A368ZYW5</accession>
<name>A0A368ZYW5_9FLAO</name>
<protein>
    <recommendedName>
        <fullName evidence="3">Carboxypeptidase-like protein</fullName>
    </recommendedName>
</protein>
<evidence type="ECO:0000313" key="2">
    <source>
        <dbReference type="Proteomes" id="UP000253517"/>
    </source>
</evidence>